<dbReference type="RefSeq" id="WP_024463224.1">
    <property type="nucleotide sequence ID" value="NZ_CP062939.1"/>
</dbReference>
<organism evidence="2 3">
    <name type="scientific">Bifidobacterium subtile</name>
    <dbReference type="NCBI Taxonomy" id="77635"/>
    <lineage>
        <taxon>Bacteria</taxon>
        <taxon>Bacillati</taxon>
        <taxon>Actinomycetota</taxon>
        <taxon>Actinomycetes</taxon>
        <taxon>Bifidobacteriales</taxon>
        <taxon>Bifidobacteriaceae</taxon>
        <taxon>Bifidobacterium</taxon>
    </lineage>
</organism>
<name>A0A087E811_9BIFI</name>
<evidence type="ECO:0000256" key="1">
    <source>
        <dbReference type="SAM" id="MobiDB-lite"/>
    </source>
</evidence>
<dbReference type="PANTHER" id="PTHR39441">
    <property type="entry name" value="DUF2252 DOMAIN-CONTAINING PROTEIN"/>
    <property type="match status" value="1"/>
</dbReference>
<proteinExistence type="predicted"/>
<dbReference type="eggNOG" id="COG4320">
    <property type="taxonomic scope" value="Bacteria"/>
</dbReference>
<dbReference type="Proteomes" id="UP000029055">
    <property type="component" value="Unassembled WGS sequence"/>
</dbReference>
<reference evidence="2 3" key="1">
    <citation type="submission" date="2014-03" db="EMBL/GenBank/DDBJ databases">
        <title>Genomics of Bifidobacteria.</title>
        <authorList>
            <person name="Ventura M."/>
            <person name="Milani C."/>
            <person name="Lugli G.A."/>
        </authorList>
    </citation>
    <scope>NUCLEOTIDE SEQUENCE [LARGE SCALE GENOMIC DNA]</scope>
    <source>
        <strain evidence="2 3">LMG 11597</strain>
    </source>
</reference>
<evidence type="ECO:0000313" key="3">
    <source>
        <dbReference type="Proteomes" id="UP000029055"/>
    </source>
</evidence>
<dbReference type="PANTHER" id="PTHR39441:SF1">
    <property type="entry name" value="DUF2252 DOMAIN-CONTAINING PROTEIN"/>
    <property type="match status" value="1"/>
</dbReference>
<evidence type="ECO:0000313" key="2">
    <source>
        <dbReference type="EMBL" id="KFJ03912.1"/>
    </source>
</evidence>
<dbReference type="OrthoDB" id="1491115at2"/>
<gene>
    <name evidence="2" type="ORF">BISU_0388</name>
</gene>
<keyword evidence="3" id="KW-1185">Reference proteome</keyword>
<dbReference type="Pfam" id="PF10009">
    <property type="entry name" value="DUF2252"/>
    <property type="match status" value="2"/>
</dbReference>
<sequence length="485" mass="53626">MYRQIAVPPVGLHSVEEQEELGRQARKSLPRSAARDCSVDGRDPVDLITAQDESRLASLVPLRHARMGVSPFRFYRGTAGLMAYDLAGQADTGVNVIICGDAHIGNFGFYASPERNLMFDLNDFDESAPGPWEWDVKRMAASVAMASLAHNNDRKDAERVAAKAVGAYRRAMKRFAEMPMIDRYYLSVRDDMLIDSLNGRSRQELTRVTEKARRRTSEQAVQKLMVTGPDGWRRFREEPPVLQHLRSADQYAVNELTTQYLSSVRPDIALLVANTRPVDIALRVVGVGSVGTRCYVVALEGPDGLPLVLQIKEAQESVITRAQTLRASKAQPLDAAGESGDLAALSATMSAKSVLSDAYSQGRRVVACQQVLQSVSDNFLGWLSFEDRDYYVRQFRDMKGSVDVDTIGGSMLARYARTCAILLARAHAQSPACYWIAGYLGKSDVFDRAVGAWSLDYADQMSKDYEAYKQAIADGRVEASEVAQE</sequence>
<dbReference type="EMBL" id="JGZR01000006">
    <property type="protein sequence ID" value="KFJ03912.1"/>
    <property type="molecule type" value="Genomic_DNA"/>
</dbReference>
<evidence type="ECO:0008006" key="4">
    <source>
        <dbReference type="Google" id="ProtNLM"/>
    </source>
</evidence>
<comment type="caution">
    <text evidence="2">The sequence shown here is derived from an EMBL/GenBank/DDBJ whole genome shotgun (WGS) entry which is preliminary data.</text>
</comment>
<accession>A0A087E811</accession>
<feature type="region of interest" description="Disordered" evidence="1">
    <location>
        <begin position="17"/>
        <end position="37"/>
    </location>
</feature>
<protein>
    <recommendedName>
        <fullName evidence="4">DUF2252 domain-containing protein</fullName>
    </recommendedName>
</protein>
<dbReference type="InterPro" id="IPR018721">
    <property type="entry name" value="DUF2252"/>
</dbReference>
<dbReference type="AlphaFoldDB" id="A0A087E811"/>